<sequence>MYMTWEDNWGEDYEYSPLPVVYLMSS</sequence>
<protein>
    <submittedName>
        <fullName evidence="1">Uncharacterized protein</fullName>
    </submittedName>
</protein>
<comment type="caution">
    <text evidence="1">The sequence shown here is derived from an EMBL/GenBank/DDBJ whole genome shotgun (WGS) entry which is preliminary data.</text>
</comment>
<evidence type="ECO:0000313" key="2">
    <source>
        <dbReference type="Proteomes" id="UP000265520"/>
    </source>
</evidence>
<dbReference type="EMBL" id="LXQA010070724">
    <property type="protein sequence ID" value="MCI08897.1"/>
    <property type="molecule type" value="Genomic_DNA"/>
</dbReference>
<name>A0A392PB82_9FABA</name>
<reference evidence="1 2" key="1">
    <citation type="journal article" date="2018" name="Front. Plant Sci.">
        <title>Red Clover (Trifolium pratense) and Zigzag Clover (T. medium) - A Picture of Genomic Similarities and Differences.</title>
        <authorList>
            <person name="Dluhosova J."/>
            <person name="Istvanek J."/>
            <person name="Nedelnik J."/>
            <person name="Repkova J."/>
        </authorList>
    </citation>
    <scope>NUCLEOTIDE SEQUENCE [LARGE SCALE GENOMIC DNA]</scope>
    <source>
        <strain evidence="2">cv. 10/8</strain>
        <tissue evidence="1">Leaf</tissue>
    </source>
</reference>
<accession>A0A392PB82</accession>
<organism evidence="1 2">
    <name type="scientific">Trifolium medium</name>
    <dbReference type="NCBI Taxonomy" id="97028"/>
    <lineage>
        <taxon>Eukaryota</taxon>
        <taxon>Viridiplantae</taxon>
        <taxon>Streptophyta</taxon>
        <taxon>Embryophyta</taxon>
        <taxon>Tracheophyta</taxon>
        <taxon>Spermatophyta</taxon>
        <taxon>Magnoliopsida</taxon>
        <taxon>eudicotyledons</taxon>
        <taxon>Gunneridae</taxon>
        <taxon>Pentapetalae</taxon>
        <taxon>rosids</taxon>
        <taxon>fabids</taxon>
        <taxon>Fabales</taxon>
        <taxon>Fabaceae</taxon>
        <taxon>Papilionoideae</taxon>
        <taxon>50 kb inversion clade</taxon>
        <taxon>NPAAA clade</taxon>
        <taxon>Hologalegina</taxon>
        <taxon>IRL clade</taxon>
        <taxon>Trifolieae</taxon>
        <taxon>Trifolium</taxon>
    </lineage>
</organism>
<proteinExistence type="predicted"/>
<dbReference type="Proteomes" id="UP000265520">
    <property type="component" value="Unassembled WGS sequence"/>
</dbReference>
<evidence type="ECO:0000313" key="1">
    <source>
        <dbReference type="EMBL" id="MCI08897.1"/>
    </source>
</evidence>
<dbReference type="AlphaFoldDB" id="A0A392PB82"/>
<keyword evidence="2" id="KW-1185">Reference proteome</keyword>